<protein>
    <submittedName>
        <fullName evidence="3">Possible biotin biosynthesis protein (BioH)</fullName>
    </submittedName>
</protein>
<dbReference type="GO" id="GO:0016787">
    <property type="term" value="F:hydrolase activity"/>
    <property type="evidence" value="ECO:0007669"/>
    <property type="project" value="UniProtKB-KW"/>
</dbReference>
<accession>A0AAX2CJV1</accession>
<dbReference type="InterPro" id="IPR050266">
    <property type="entry name" value="AB_hydrolase_sf"/>
</dbReference>
<dbReference type="RefSeq" id="WP_087099072.1">
    <property type="nucleotide sequence ID" value="NZ_CP066179.1"/>
</dbReference>
<comment type="caution">
    <text evidence="3">The sequence shown here is derived from an EMBL/GenBank/DDBJ whole genome shotgun (WGS) entry which is preliminary data.</text>
</comment>
<evidence type="ECO:0000256" key="1">
    <source>
        <dbReference type="ARBA" id="ARBA00022801"/>
    </source>
</evidence>
<dbReference type="Proteomes" id="UP000242164">
    <property type="component" value="Unassembled WGS sequence"/>
</dbReference>
<dbReference type="PANTHER" id="PTHR43798:SF31">
    <property type="entry name" value="AB HYDROLASE SUPERFAMILY PROTEIN YCLE"/>
    <property type="match status" value="1"/>
</dbReference>
<dbReference type="PANTHER" id="PTHR43798">
    <property type="entry name" value="MONOACYLGLYCEROL LIPASE"/>
    <property type="match status" value="1"/>
</dbReference>
<dbReference type="GO" id="GO:0016020">
    <property type="term" value="C:membrane"/>
    <property type="evidence" value="ECO:0007669"/>
    <property type="project" value="TreeGrafter"/>
</dbReference>
<proteinExistence type="predicted"/>
<name>A0AAX2CJV1_9BACI</name>
<gene>
    <name evidence="3" type="ORF">BCB44BAC_03165</name>
</gene>
<sequence length="238" mass="27487">MKQLKLIFIPGWGMEKQVWSPILSLLQESFAEYIEWHDVKEINEFAKRVEKAAEGYDVILIGWSLGALVALEVCNNVKTKGMILISSTAKFTVDERYKHGWKPSFVERMKRNIKKRKNETLSRFYISMFAEEESAVKESFENMIKEFQGDSTESLQTGLDYLMRADMRERLKDVNVPMLLLHGEQDSICPLPAAHYIKEKTNATLKVIHQAGHAICITNFEYCANEINKFIEGIQNDQ</sequence>
<dbReference type="EMBL" id="FMIK01000040">
    <property type="protein sequence ID" value="SCL99412.1"/>
    <property type="molecule type" value="Genomic_DNA"/>
</dbReference>
<evidence type="ECO:0000313" key="3">
    <source>
        <dbReference type="EMBL" id="SCL99412.1"/>
    </source>
</evidence>
<dbReference type="SUPFAM" id="SSF53474">
    <property type="entry name" value="alpha/beta-Hydrolases"/>
    <property type="match status" value="1"/>
</dbReference>
<organism evidence="3 4">
    <name type="scientific">Bacillus cytotoxicus</name>
    <dbReference type="NCBI Taxonomy" id="580165"/>
    <lineage>
        <taxon>Bacteria</taxon>
        <taxon>Bacillati</taxon>
        <taxon>Bacillota</taxon>
        <taxon>Bacilli</taxon>
        <taxon>Bacillales</taxon>
        <taxon>Bacillaceae</taxon>
        <taxon>Bacillus</taxon>
        <taxon>Bacillus cereus group</taxon>
    </lineage>
</organism>
<dbReference type="InterPro" id="IPR029058">
    <property type="entry name" value="AB_hydrolase_fold"/>
</dbReference>
<keyword evidence="1" id="KW-0378">Hydrolase</keyword>
<feature type="domain" description="Serine aminopeptidase S33" evidence="2">
    <location>
        <begin position="39"/>
        <end position="215"/>
    </location>
</feature>
<dbReference type="Pfam" id="PF12146">
    <property type="entry name" value="Hydrolase_4"/>
    <property type="match status" value="1"/>
</dbReference>
<dbReference type="InterPro" id="IPR022742">
    <property type="entry name" value="Hydrolase_4"/>
</dbReference>
<evidence type="ECO:0000259" key="2">
    <source>
        <dbReference type="Pfam" id="PF12146"/>
    </source>
</evidence>
<evidence type="ECO:0000313" key="4">
    <source>
        <dbReference type="Proteomes" id="UP000242164"/>
    </source>
</evidence>
<dbReference type="Gene3D" id="3.40.50.1820">
    <property type="entry name" value="alpha/beta hydrolase"/>
    <property type="match status" value="1"/>
</dbReference>
<dbReference type="AlphaFoldDB" id="A0AAX2CJV1"/>
<reference evidence="3 4" key="1">
    <citation type="submission" date="2016-08" db="EMBL/GenBank/DDBJ databases">
        <authorList>
            <person name="Loux V."/>
            <person name="Rue O."/>
        </authorList>
    </citation>
    <scope>NUCLEOTIDE SEQUENCE [LARGE SCALE GENOMIC DNA]</scope>
    <source>
        <strain evidence="3 4">AFSSA_08CEB44bac</strain>
    </source>
</reference>